<keyword evidence="9" id="KW-1185">Reference proteome</keyword>
<dbReference type="GO" id="GO:0005886">
    <property type="term" value="C:plasma membrane"/>
    <property type="evidence" value="ECO:0007669"/>
    <property type="project" value="UniProtKB-SubCell"/>
</dbReference>
<comment type="subcellular location">
    <subcellularLocation>
        <location evidence="1">Cell membrane</location>
        <topology evidence="1">Multi-pass membrane protein</topology>
    </subcellularLocation>
    <subcellularLocation>
        <location evidence="7">Membrane</location>
        <topology evidence="7">Multi-pass membrane protein</topology>
    </subcellularLocation>
</comment>
<dbReference type="PANTHER" id="PTHR42865:SF7">
    <property type="entry name" value="PROTON_GLUTAMATE-ASPARTATE SYMPORTER"/>
    <property type="match status" value="1"/>
</dbReference>
<feature type="transmembrane region" description="Helical" evidence="7">
    <location>
        <begin position="165"/>
        <end position="183"/>
    </location>
</feature>
<dbReference type="GeneID" id="27687116"/>
<feature type="transmembrane region" description="Helical" evidence="7">
    <location>
        <begin position="21"/>
        <end position="45"/>
    </location>
</feature>
<accession>A0A0L0HLX5</accession>
<evidence type="ECO:0000256" key="1">
    <source>
        <dbReference type="ARBA" id="ARBA00004651"/>
    </source>
</evidence>
<keyword evidence="2 7" id="KW-0813">Transport</keyword>
<proteinExistence type="inferred from homology"/>
<feature type="transmembrane region" description="Helical" evidence="7">
    <location>
        <begin position="190"/>
        <end position="209"/>
    </location>
</feature>
<reference evidence="8 9" key="1">
    <citation type="submission" date="2009-08" db="EMBL/GenBank/DDBJ databases">
        <title>The Genome Sequence of Spizellomyces punctatus strain DAOM BR117.</title>
        <authorList>
            <consortium name="The Broad Institute Genome Sequencing Platform"/>
            <person name="Russ C."/>
            <person name="Cuomo C."/>
            <person name="Shea T."/>
            <person name="Young S.K."/>
            <person name="Zeng Q."/>
            <person name="Koehrsen M."/>
            <person name="Haas B."/>
            <person name="Borodovsky M."/>
            <person name="Guigo R."/>
            <person name="Alvarado L."/>
            <person name="Berlin A."/>
            <person name="Bochicchio J."/>
            <person name="Borenstein D."/>
            <person name="Chapman S."/>
            <person name="Chen Z."/>
            <person name="Engels R."/>
            <person name="Freedman E."/>
            <person name="Gellesch M."/>
            <person name="Goldberg J."/>
            <person name="Griggs A."/>
            <person name="Gujja S."/>
            <person name="Heiman D."/>
            <person name="Hepburn T."/>
            <person name="Howarth C."/>
            <person name="Jen D."/>
            <person name="Larson L."/>
            <person name="Lewis B."/>
            <person name="Mehta T."/>
            <person name="Park D."/>
            <person name="Pearson M."/>
            <person name="Roberts A."/>
            <person name="Saif S."/>
            <person name="Shenoy N."/>
            <person name="Sisk P."/>
            <person name="Stolte C."/>
            <person name="Sykes S."/>
            <person name="Thomson T."/>
            <person name="Walk T."/>
            <person name="White J."/>
            <person name="Yandava C."/>
            <person name="Burger G."/>
            <person name="Gray M.W."/>
            <person name="Holland P.W.H."/>
            <person name="King N."/>
            <person name="Lang F.B.F."/>
            <person name="Roger A.J."/>
            <person name="Ruiz-Trillo I."/>
            <person name="Lander E."/>
            <person name="Nusbaum C."/>
        </authorList>
    </citation>
    <scope>NUCLEOTIDE SEQUENCE [LARGE SCALE GENOMIC DNA]</scope>
    <source>
        <strain evidence="8 9">DAOM BR117</strain>
    </source>
</reference>
<evidence type="ECO:0000313" key="9">
    <source>
        <dbReference type="Proteomes" id="UP000053201"/>
    </source>
</evidence>
<evidence type="ECO:0000256" key="3">
    <source>
        <dbReference type="ARBA" id="ARBA00022475"/>
    </source>
</evidence>
<keyword evidence="7" id="KW-0769">Symport</keyword>
<keyword evidence="6 7" id="KW-0472">Membrane</keyword>
<feature type="transmembrane region" description="Helical" evidence="7">
    <location>
        <begin position="97"/>
        <end position="117"/>
    </location>
</feature>
<sequence>MASVMTSSGRMMKRLLRQLNRIPMLAWIFIMSGLGIMFGLVAPQFSKEYLALLSTHIFLPMVKSLIVPLIFSLLVVGIAGHGDDLARVGKLGVKSMAYFLGLTFIAIFIGLGFGNAIKPGNGVTLGEVKNANATAAIKSQKISLAYELNQIIPESFFAAASANKSLQITFCAIMFACACMLVPNKEHKRVMVDFFDGLANVMLSVTNLVMKFTPLAIGGALAKTIATNGIGVLSTLGKLIGTVYLGLLTFVFVILLPIALWAKVPLVPFMRQVSHPLIIAFSTASSDAALAKAMENMIELGVPREIVSFVIPVGYSFNLDGTTLYLGTAVLFAAQVANVNWSVGEQILRMLLVLLMSKGIAGVPRASLVVLAMACDNWNLPTEIVGLVLGVDEIMDMARTAVNLLGNCLACVVIARWEGVFKLYRQSTDDSDIEDSPDALHVKLDVDKTVA</sequence>
<evidence type="ECO:0000256" key="2">
    <source>
        <dbReference type="ARBA" id="ARBA00022448"/>
    </source>
</evidence>
<dbReference type="InterPro" id="IPR001991">
    <property type="entry name" value="Na-dicarboxylate_symporter"/>
</dbReference>
<dbReference type="PANTHER" id="PTHR42865">
    <property type="entry name" value="PROTON/GLUTAMATE-ASPARTATE SYMPORTER"/>
    <property type="match status" value="1"/>
</dbReference>
<evidence type="ECO:0000256" key="7">
    <source>
        <dbReference type="RuleBase" id="RU361216"/>
    </source>
</evidence>
<organism evidence="8 9">
    <name type="scientific">Spizellomyces punctatus (strain DAOM BR117)</name>
    <dbReference type="NCBI Taxonomy" id="645134"/>
    <lineage>
        <taxon>Eukaryota</taxon>
        <taxon>Fungi</taxon>
        <taxon>Fungi incertae sedis</taxon>
        <taxon>Chytridiomycota</taxon>
        <taxon>Chytridiomycota incertae sedis</taxon>
        <taxon>Chytridiomycetes</taxon>
        <taxon>Spizellomycetales</taxon>
        <taxon>Spizellomycetaceae</taxon>
        <taxon>Spizellomyces</taxon>
    </lineage>
</organism>
<dbReference type="InterPro" id="IPR036458">
    <property type="entry name" value="Na:dicarbo_symporter_sf"/>
</dbReference>
<keyword evidence="4 7" id="KW-0812">Transmembrane</keyword>
<dbReference type="InParanoid" id="A0A0L0HLX5"/>
<dbReference type="OrthoDB" id="5877963at2759"/>
<dbReference type="GO" id="GO:0015293">
    <property type="term" value="F:symporter activity"/>
    <property type="evidence" value="ECO:0007669"/>
    <property type="project" value="UniProtKB-UniRule"/>
</dbReference>
<dbReference type="Proteomes" id="UP000053201">
    <property type="component" value="Unassembled WGS sequence"/>
</dbReference>
<dbReference type="AlphaFoldDB" id="A0A0L0HLX5"/>
<evidence type="ECO:0000256" key="5">
    <source>
        <dbReference type="ARBA" id="ARBA00022989"/>
    </source>
</evidence>
<dbReference type="SUPFAM" id="SSF118215">
    <property type="entry name" value="Proton glutamate symport protein"/>
    <property type="match status" value="1"/>
</dbReference>
<dbReference type="GO" id="GO:0006835">
    <property type="term" value="P:dicarboxylic acid transport"/>
    <property type="evidence" value="ECO:0007669"/>
    <property type="project" value="TreeGrafter"/>
</dbReference>
<protein>
    <recommendedName>
        <fullName evidence="7">Amino acid transporter</fullName>
    </recommendedName>
</protein>
<gene>
    <name evidence="8" type="ORF">SPPG_03610</name>
</gene>
<keyword evidence="5 7" id="KW-1133">Transmembrane helix</keyword>
<dbReference type="eggNOG" id="KOG3787">
    <property type="taxonomic scope" value="Eukaryota"/>
</dbReference>
<dbReference type="EMBL" id="KQ257454">
    <property type="protein sequence ID" value="KND01819.1"/>
    <property type="molecule type" value="Genomic_DNA"/>
</dbReference>
<evidence type="ECO:0000313" key="8">
    <source>
        <dbReference type="EMBL" id="KND01819.1"/>
    </source>
</evidence>
<dbReference type="OMA" id="TWTKEID"/>
<name>A0A0L0HLX5_SPIPD</name>
<feature type="transmembrane region" description="Helical" evidence="7">
    <location>
        <begin position="57"/>
        <end position="76"/>
    </location>
</feature>
<evidence type="ECO:0000256" key="4">
    <source>
        <dbReference type="ARBA" id="ARBA00022692"/>
    </source>
</evidence>
<feature type="transmembrane region" description="Helical" evidence="7">
    <location>
        <begin position="243"/>
        <end position="262"/>
    </location>
</feature>
<dbReference type="RefSeq" id="XP_016609858.1">
    <property type="nucleotide sequence ID" value="XM_016751871.1"/>
</dbReference>
<keyword evidence="3" id="KW-1003">Cell membrane</keyword>
<dbReference type="Gene3D" id="1.10.3860.10">
    <property type="entry name" value="Sodium:dicarboxylate symporter"/>
    <property type="match status" value="1"/>
</dbReference>
<comment type="similarity">
    <text evidence="7">Belongs to the dicarboxylate/amino acid:cation symporter (DAACS) (TC 2.A.23) family.</text>
</comment>
<dbReference type="Pfam" id="PF00375">
    <property type="entry name" value="SDF"/>
    <property type="match status" value="1"/>
</dbReference>
<dbReference type="VEuPathDB" id="FungiDB:SPPG_03610"/>
<dbReference type="STRING" id="645134.A0A0L0HLX5"/>
<evidence type="ECO:0000256" key="6">
    <source>
        <dbReference type="ARBA" id="ARBA00023136"/>
    </source>
</evidence>
<dbReference type="PRINTS" id="PR00173">
    <property type="entry name" value="EDTRNSPORT"/>
</dbReference>